<keyword evidence="1" id="KW-1133">Transmembrane helix</keyword>
<keyword evidence="3" id="KW-1185">Reference proteome</keyword>
<dbReference type="PANTHER" id="PTHR35043">
    <property type="entry name" value="TRANSCRIPTION FACTOR DOMAIN-CONTAINING PROTEIN"/>
    <property type="match status" value="1"/>
</dbReference>
<accession>A0A8H6VSI3</accession>
<name>A0A8H6VSI3_9AGAR</name>
<evidence type="ECO:0000313" key="2">
    <source>
        <dbReference type="EMBL" id="KAF7292244.1"/>
    </source>
</evidence>
<dbReference type="EMBL" id="JACAZF010000012">
    <property type="protein sequence ID" value="KAF7292244.1"/>
    <property type="molecule type" value="Genomic_DNA"/>
</dbReference>
<feature type="transmembrane region" description="Helical" evidence="1">
    <location>
        <begin position="353"/>
        <end position="376"/>
    </location>
</feature>
<dbReference type="GeneID" id="59351519"/>
<dbReference type="OrthoDB" id="9451547at2759"/>
<dbReference type="AlphaFoldDB" id="A0A8H6VSI3"/>
<dbReference type="Proteomes" id="UP000636479">
    <property type="component" value="Unassembled WGS sequence"/>
</dbReference>
<evidence type="ECO:0000313" key="3">
    <source>
        <dbReference type="Proteomes" id="UP000636479"/>
    </source>
</evidence>
<gene>
    <name evidence="2" type="ORF">MIND_01251800</name>
</gene>
<keyword evidence="1" id="KW-0812">Transmembrane</keyword>
<reference evidence="2" key="1">
    <citation type="submission" date="2020-05" db="EMBL/GenBank/DDBJ databases">
        <title>Mycena genomes resolve the evolution of fungal bioluminescence.</title>
        <authorList>
            <person name="Tsai I.J."/>
        </authorList>
    </citation>
    <scope>NUCLEOTIDE SEQUENCE</scope>
    <source>
        <strain evidence="2">171206Taipei</strain>
    </source>
</reference>
<comment type="caution">
    <text evidence="2">The sequence shown here is derived from an EMBL/GenBank/DDBJ whole genome shotgun (WGS) entry which is preliminary data.</text>
</comment>
<dbReference type="PANTHER" id="PTHR35043:SF7">
    <property type="entry name" value="TRANSCRIPTION FACTOR DOMAIN-CONTAINING PROTEIN"/>
    <property type="match status" value="1"/>
</dbReference>
<organism evidence="2 3">
    <name type="scientific">Mycena indigotica</name>
    <dbReference type="NCBI Taxonomy" id="2126181"/>
    <lineage>
        <taxon>Eukaryota</taxon>
        <taxon>Fungi</taxon>
        <taxon>Dikarya</taxon>
        <taxon>Basidiomycota</taxon>
        <taxon>Agaricomycotina</taxon>
        <taxon>Agaricomycetes</taxon>
        <taxon>Agaricomycetidae</taxon>
        <taxon>Agaricales</taxon>
        <taxon>Marasmiineae</taxon>
        <taxon>Mycenaceae</taxon>
        <taxon>Mycena</taxon>
    </lineage>
</organism>
<protein>
    <submittedName>
        <fullName evidence="2">Uncharacterized protein</fullName>
    </submittedName>
</protein>
<sequence length="446" mass="49406">MLFLLALTAASPRDTTPPATGPADGCGGRTLYDIIWGCLVTIFACVWVSVHPNVPPKPAVAEPSHNSSIWTRVFWKIRHGTLAFRARLQLMLVGILAPELIVGLALRQRAMAKEFSEVFKVSMTHGFFIGMGGFVDINGHPLVSSKQFTGRSLTLWARANYLTNRTFPALGAIQRVPRGALTDKSKGDVYSKAIALSQCLWFVLQCLARAAQHLPLTQLEVITLAFTALNCFTWVLWWDKPLDVSEAIVITYEAARDPWDQDSIESAPTAEPLQASRRARFLRILGFPFGPADDLFRPETAASVPTFWYTVWDDISFTLEGRCLLHEFLIAGLFGAIHCAAWRGRFNSSPEMWLWRGAATALAAIPLAAAALLFVGEDGVSRDMKLTLRMSNAQTTYTRLAAFVLWALLLYIPARLATLVLPLMALRSVEPAAFVDVNWTMYIPHV</sequence>
<feature type="transmembrane region" description="Helical" evidence="1">
    <location>
        <begin position="396"/>
        <end position="414"/>
    </location>
</feature>
<dbReference type="RefSeq" id="XP_037214971.1">
    <property type="nucleotide sequence ID" value="XM_037369003.1"/>
</dbReference>
<proteinExistence type="predicted"/>
<keyword evidence="1" id="KW-0472">Membrane</keyword>
<evidence type="ECO:0000256" key="1">
    <source>
        <dbReference type="SAM" id="Phobius"/>
    </source>
</evidence>